<accession>A0A1X1T9U4</accession>
<dbReference type="InterPro" id="IPR044049">
    <property type="entry name" value="EccD_transm"/>
</dbReference>
<dbReference type="Pfam" id="PF08817">
    <property type="entry name" value="YukD"/>
    <property type="match status" value="1"/>
</dbReference>
<feature type="transmembrane region" description="Helical" evidence="1">
    <location>
        <begin position="274"/>
        <end position="291"/>
    </location>
</feature>
<feature type="transmembrane region" description="Helical" evidence="1">
    <location>
        <begin position="143"/>
        <end position="161"/>
    </location>
</feature>
<keyword evidence="1" id="KW-1133">Transmembrane helix</keyword>
<gene>
    <name evidence="3" type="ORF">AWC02_18025</name>
</gene>
<dbReference type="InterPro" id="IPR024962">
    <property type="entry name" value="YukD-like"/>
</dbReference>
<keyword evidence="4" id="KW-1185">Reference proteome</keyword>
<dbReference type="RefSeq" id="WP_165757930.1">
    <property type="nucleotide sequence ID" value="NZ_LQOT01000069.1"/>
</dbReference>
<dbReference type="Pfam" id="PF19053">
    <property type="entry name" value="EccD"/>
    <property type="match status" value="1"/>
</dbReference>
<feature type="domain" description="EccD-like transmembrane" evidence="2">
    <location>
        <begin position="121"/>
        <end position="382"/>
    </location>
</feature>
<feature type="transmembrane region" description="Helical" evidence="1">
    <location>
        <begin position="243"/>
        <end position="268"/>
    </location>
</feature>
<organism evidence="3 4">
    <name type="scientific">Mycolicibacter engbaekii</name>
    <dbReference type="NCBI Taxonomy" id="188915"/>
    <lineage>
        <taxon>Bacteria</taxon>
        <taxon>Bacillati</taxon>
        <taxon>Actinomycetota</taxon>
        <taxon>Actinomycetes</taxon>
        <taxon>Mycobacteriales</taxon>
        <taxon>Mycobacteriaceae</taxon>
        <taxon>Mycolicibacter</taxon>
    </lineage>
</organism>
<dbReference type="Proteomes" id="UP000193465">
    <property type="component" value="Unassembled WGS sequence"/>
</dbReference>
<feature type="transmembrane region" description="Helical" evidence="1">
    <location>
        <begin position="119"/>
        <end position="137"/>
    </location>
</feature>
<feature type="transmembrane region" description="Helical" evidence="1">
    <location>
        <begin position="198"/>
        <end position="216"/>
    </location>
</feature>
<feature type="transmembrane region" description="Helical" evidence="1">
    <location>
        <begin position="360"/>
        <end position="379"/>
    </location>
</feature>
<dbReference type="AlphaFoldDB" id="A0A1X1T9U4"/>
<feature type="transmembrane region" description="Helical" evidence="1">
    <location>
        <begin position="173"/>
        <end position="192"/>
    </location>
</feature>
<protein>
    <recommendedName>
        <fullName evidence="2">EccD-like transmembrane domain-containing protein</fullName>
    </recommendedName>
</protein>
<comment type="caution">
    <text evidence="3">The sequence shown here is derived from an EMBL/GenBank/DDBJ whole genome shotgun (WGS) entry which is preliminary data.</text>
</comment>
<sequence length="385" mass="37391">MSTPDSGLRRVAIYTDRAHADLALPSGVPVASLIPAVVDVLPPGADPPPLRPYRLCEPGKAALDGTKSLSQQGIRDGATLVLTYASCPAPQVYCDDPAERLAATVQAMQRPWSPGARRLSAALAASGLAGVAGFVAVPGGPGAPNLLLAFAAAGTVALLTVPPSGCGAPVRTMLCCLAGLMVLAAVAATAVALSGSGLARLAVVAAGAGLWLTRIADRVAAAATGLSRSPQAAVARAGQAHDLLTGLVAVASGLVVLGTAGVIAAAPVAGTPRATGVVFAAAAGAALALRARSHSDGVHIAALVAGGTATLGIALLGASFSGARQWPAGLAVALAAAALGFGATPASVSIRRGAEVLEGLALGSLAPLACWLVGLYSVARGLSVG</sequence>
<dbReference type="Gene3D" id="3.10.20.90">
    <property type="entry name" value="Phosphatidylinositol 3-kinase Catalytic Subunit, Chain A, domain 1"/>
    <property type="match status" value="1"/>
</dbReference>
<evidence type="ECO:0000313" key="3">
    <source>
        <dbReference type="EMBL" id="ORV41306.1"/>
    </source>
</evidence>
<evidence type="ECO:0000313" key="4">
    <source>
        <dbReference type="Proteomes" id="UP000193465"/>
    </source>
</evidence>
<dbReference type="EMBL" id="LQOT01000069">
    <property type="protein sequence ID" value="ORV41306.1"/>
    <property type="molecule type" value="Genomic_DNA"/>
</dbReference>
<name>A0A1X1T9U4_9MYCO</name>
<feature type="transmembrane region" description="Helical" evidence="1">
    <location>
        <begin position="298"/>
        <end position="320"/>
    </location>
</feature>
<feature type="transmembrane region" description="Helical" evidence="1">
    <location>
        <begin position="326"/>
        <end position="348"/>
    </location>
</feature>
<reference evidence="3 4" key="1">
    <citation type="submission" date="2016-01" db="EMBL/GenBank/DDBJ databases">
        <title>The new phylogeny of the genus Mycobacterium.</title>
        <authorList>
            <person name="Tarcisio F."/>
            <person name="Conor M."/>
            <person name="Antonella G."/>
            <person name="Elisabetta G."/>
            <person name="Giulia F.S."/>
            <person name="Sara T."/>
            <person name="Anna F."/>
            <person name="Clotilde B."/>
            <person name="Roberto B."/>
            <person name="Veronica D.S."/>
            <person name="Fabio R."/>
            <person name="Monica P."/>
            <person name="Olivier J."/>
            <person name="Enrico T."/>
            <person name="Nicola S."/>
        </authorList>
    </citation>
    <scope>NUCLEOTIDE SEQUENCE [LARGE SCALE GENOMIC DNA]</scope>
    <source>
        <strain evidence="3 4">ATCC 27353</strain>
    </source>
</reference>
<proteinExistence type="predicted"/>
<evidence type="ECO:0000259" key="2">
    <source>
        <dbReference type="Pfam" id="PF19053"/>
    </source>
</evidence>
<keyword evidence="1" id="KW-0812">Transmembrane</keyword>
<dbReference type="STRING" id="188915.AWC02_18025"/>
<evidence type="ECO:0000256" key="1">
    <source>
        <dbReference type="SAM" id="Phobius"/>
    </source>
</evidence>
<keyword evidence="1" id="KW-0472">Membrane</keyword>